<protein>
    <recommendedName>
        <fullName evidence="1">Putative Flp pilus-assembly TadG-like N-terminal domain-containing protein</fullName>
    </recommendedName>
</protein>
<organism evidence="2 3">
    <name type="scientific">Actinocorallia longicatena</name>
    <dbReference type="NCBI Taxonomy" id="111803"/>
    <lineage>
        <taxon>Bacteria</taxon>
        <taxon>Bacillati</taxon>
        <taxon>Actinomycetota</taxon>
        <taxon>Actinomycetes</taxon>
        <taxon>Streptosporangiales</taxon>
        <taxon>Thermomonosporaceae</taxon>
        <taxon>Actinocorallia</taxon>
    </lineage>
</organism>
<dbReference type="Proteomes" id="UP001501237">
    <property type="component" value="Unassembled WGS sequence"/>
</dbReference>
<evidence type="ECO:0000313" key="3">
    <source>
        <dbReference type="Proteomes" id="UP001501237"/>
    </source>
</evidence>
<reference evidence="3" key="1">
    <citation type="journal article" date="2019" name="Int. J. Syst. Evol. Microbiol.">
        <title>The Global Catalogue of Microorganisms (GCM) 10K type strain sequencing project: providing services to taxonomists for standard genome sequencing and annotation.</title>
        <authorList>
            <consortium name="The Broad Institute Genomics Platform"/>
            <consortium name="The Broad Institute Genome Sequencing Center for Infectious Disease"/>
            <person name="Wu L."/>
            <person name="Ma J."/>
        </authorList>
    </citation>
    <scope>NUCLEOTIDE SEQUENCE [LARGE SCALE GENOMIC DNA]</scope>
    <source>
        <strain evidence="3">JCM 9377</strain>
    </source>
</reference>
<dbReference type="InterPro" id="IPR028087">
    <property type="entry name" value="Tad_N"/>
</dbReference>
<dbReference type="NCBIfam" id="TIGR03816">
    <property type="entry name" value="tadE_like_DECH"/>
    <property type="match status" value="1"/>
</dbReference>
<evidence type="ECO:0000259" key="1">
    <source>
        <dbReference type="Pfam" id="PF13400"/>
    </source>
</evidence>
<feature type="domain" description="Putative Flp pilus-assembly TadG-like N-terminal" evidence="1">
    <location>
        <begin position="1"/>
        <end position="42"/>
    </location>
</feature>
<sequence length="117" mass="12406">MWVVAFAGLLWTVAAVVMLAGGVRGARHRAQMAADTAALAVVTREVWGFGDGCRFARRVVESARASLTACVLTPNDPASGVTAEVCVAVPFHGPPWLGDLRIQARARAGQSHEQERP</sequence>
<comment type="caution">
    <text evidence="2">The sequence shown here is derived from an EMBL/GenBank/DDBJ whole genome shotgun (WGS) entry which is preliminary data.</text>
</comment>
<dbReference type="InterPro" id="IPR021202">
    <property type="entry name" value="Rv3654c-like"/>
</dbReference>
<dbReference type="EMBL" id="BAAAUV010000007">
    <property type="protein sequence ID" value="GAA3214323.1"/>
    <property type="molecule type" value="Genomic_DNA"/>
</dbReference>
<evidence type="ECO:0000313" key="2">
    <source>
        <dbReference type="EMBL" id="GAA3214323.1"/>
    </source>
</evidence>
<dbReference type="Pfam" id="PF13400">
    <property type="entry name" value="Tad"/>
    <property type="match status" value="1"/>
</dbReference>
<proteinExistence type="predicted"/>
<keyword evidence="3" id="KW-1185">Reference proteome</keyword>
<name>A0ABP6QAH4_9ACTN</name>
<accession>A0ABP6QAH4</accession>
<gene>
    <name evidence="2" type="ORF">GCM10010468_35020</name>
</gene>